<gene>
    <name evidence="3" type="ORF">EJ06DRAFT_543298</name>
</gene>
<sequence>MAAILDPILARPVVTGLSAAVGLGVLWTLRDYQQWKAFGTGGFKPDPSGYWRMTKLRLHALLHRPDPYDVSALPTTGPTYITALPERTGPRPTLVSRPMPQRQVPAPLDDKTKETLHGLVYEFAAKYPDMLEVRPSGSEGGTAEGLYVRSDWRGVNPVTKHPILKTEVAHVHPSDDSLHVWLSERDAKEVIELGWGEKFPLGIVPGGWIMVYAPRNWMEMDVVRWIVEAGVGWLTGVDLNRK</sequence>
<dbReference type="Pfam" id="PF17648">
    <property type="entry name" value="Luciferase"/>
    <property type="match status" value="1"/>
</dbReference>
<evidence type="ECO:0000313" key="3">
    <source>
        <dbReference type="EMBL" id="KAF2399755.1"/>
    </source>
</evidence>
<dbReference type="Proteomes" id="UP000799640">
    <property type="component" value="Unassembled WGS sequence"/>
</dbReference>
<evidence type="ECO:0000259" key="2">
    <source>
        <dbReference type="Pfam" id="PF17648"/>
    </source>
</evidence>
<protein>
    <recommendedName>
        <fullName evidence="2">Luciferase domain-containing protein</fullName>
    </recommendedName>
</protein>
<dbReference type="InterPro" id="IPR048273">
    <property type="entry name" value="Luciferase"/>
</dbReference>
<keyword evidence="4" id="KW-1185">Reference proteome</keyword>
<accession>A0A6G1HVJ1</accession>
<dbReference type="AlphaFoldDB" id="A0A6G1HVJ1"/>
<evidence type="ECO:0000313" key="4">
    <source>
        <dbReference type="Proteomes" id="UP000799640"/>
    </source>
</evidence>
<proteinExistence type="predicted"/>
<evidence type="ECO:0000256" key="1">
    <source>
        <dbReference type="SAM" id="MobiDB-lite"/>
    </source>
</evidence>
<organism evidence="3 4">
    <name type="scientific">Trichodelitschia bisporula</name>
    <dbReference type="NCBI Taxonomy" id="703511"/>
    <lineage>
        <taxon>Eukaryota</taxon>
        <taxon>Fungi</taxon>
        <taxon>Dikarya</taxon>
        <taxon>Ascomycota</taxon>
        <taxon>Pezizomycotina</taxon>
        <taxon>Dothideomycetes</taxon>
        <taxon>Dothideomycetes incertae sedis</taxon>
        <taxon>Phaeotrichales</taxon>
        <taxon>Phaeotrichaceae</taxon>
        <taxon>Trichodelitschia</taxon>
    </lineage>
</organism>
<dbReference type="EMBL" id="ML996696">
    <property type="protein sequence ID" value="KAF2399755.1"/>
    <property type="molecule type" value="Genomic_DNA"/>
</dbReference>
<dbReference type="PANTHER" id="PTHR38695">
    <property type="entry name" value="AMINO ACID PERMEASE_ SLC12A DOMAIN-CONTAINING PROTEIN"/>
    <property type="match status" value="1"/>
</dbReference>
<dbReference type="PANTHER" id="PTHR38695:SF1">
    <property type="entry name" value="AMINO ACID PERMEASE_ SLC12A DOMAIN-CONTAINING PROTEIN"/>
    <property type="match status" value="1"/>
</dbReference>
<reference evidence="3" key="1">
    <citation type="journal article" date="2020" name="Stud. Mycol.">
        <title>101 Dothideomycetes genomes: a test case for predicting lifestyles and emergence of pathogens.</title>
        <authorList>
            <person name="Haridas S."/>
            <person name="Albert R."/>
            <person name="Binder M."/>
            <person name="Bloem J."/>
            <person name="Labutti K."/>
            <person name="Salamov A."/>
            <person name="Andreopoulos B."/>
            <person name="Baker S."/>
            <person name="Barry K."/>
            <person name="Bills G."/>
            <person name="Bluhm B."/>
            <person name="Cannon C."/>
            <person name="Castanera R."/>
            <person name="Culley D."/>
            <person name="Daum C."/>
            <person name="Ezra D."/>
            <person name="Gonzalez J."/>
            <person name="Henrissat B."/>
            <person name="Kuo A."/>
            <person name="Liang C."/>
            <person name="Lipzen A."/>
            <person name="Lutzoni F."/>
            <person name="Magnuson J."/>
            <person name="Mondo S."/>
            <person name="Nolan M."/>
            <person name="Ohm R."/>
            <person name="Pangilinan J."/>
            <person name="Park H.-J."/>
            <person name="Ramirez L."/>
            <person name="Alfaro M."/>
            <person name="Sun H."/>
            <person name="Tritt A."/>
            <person name="Yoshinaga Y."/>
            <person name="Zwiers L.-H."/>
            <person name="Turgeon B."/>
            <person name="Goodwin S."/>
            <person name="Spatafora J."/>
            <person name="Crous P."/>
            <person name="Grigoriev I."/>
        </authorList>
    </citation>
    <scope>NUCLEOTIDE SEQUENCE</scope>
    <source>
        <strain evidence="3">CBS 262.69</strain>
    </source>
</reference>
<feature type="domain" description="Luciferase" evidence="2">
    <location>
        <begin position="166"/>
        <end position="229"/>
    </location>
</feature>
<name>A0A6G1HVJ1_9PEZI</name>
<dbReference type="InterPro" id="IPR040841">
    <property type="entry name" value="Luciferase_dom"/>
</dbReference>
<feature type="region of interest" description="Disordered" evidence="1">
    <location>
        <begin position="85"/>
        <end position="107"/>
    </location>
</feature>
<dbReference type="OrthoDB" id="5358398at2759"/>